<feature type="region of interest" description="Disordered" evidence="1">
    <location>
        <begin position="600"/>
        <end position="683"/>
    </location>
</feature>
<dbReference type="OrthoDB" id="6345137at2759"/>
<accession>A0A5B7D0S7</accession>
<dbReference type="EMBL" id="VSRR010000413">
    <property type="protein sequence ID" value="MPC15279.1"/>
    <property type="molecule type" value="Genomic_DNA"/>
</dbReference>
<evidence type="ECO:0000256" key="1">
    <source>
        <dbReference type="SAM" id="MobiDB-lite"/>
    </source>
</evidence>
<dbReference type="PANTHER" id="PTHR28037:SF1">
    <property type="entry name" value="ALCOHOL O-ACETYLTRANSFERASE 1-RELATED"/>
    <property type="match status" value="1"/>
</dbReference>
<name>A0A5B7D0S7_PORTR</name>
<dbReference type="InterPro" id="IPR023213">
    <property type="entry name" value="CAT-like_dom_sf"/>
</dbReference>
<dbReference type="InterPro" id="IPR052058">
    <property type="entry name" value="Alcohol_O-acetyltransferase"/>
</dbReference>
<comment type="caution">
    <text evidence="2">The sequence shown here is derived from an EMBL/GenBank/DDBJ whole genome shotgun (WGS) entry which is preliminary data.</text>
</comment>
<dbReference type="AlphaFoldDB" id="A0A5B7D0S7"/>
<reference evidence="2 3" key="1">
    <citation type="submission" date="2019-05" db="EMBL/GenBank/DDBJ databases">
        <title>Another draft genome of Portunus trituberculatus and its Hox gene families provides insights of decapod evolution.</title>
        <authorList>
            <person name="Jeong J.-H."/>
            <person name="Song I."/>
            <person name="Kim S."/>
            <person name="Choi T."/>
            <person name="Kim D."/>
            <person name="Ryu S."/>
            <person name="Kim W."/>
        </authorList>
    </citation>
    <scope>NUCLEOTIDE SEQUENCE [LARGE SCALE GENOMIC DNA]</scope>
    <source>
        <tissue evidence="2">Muscle</tissue>
    </source>
</reference>
<sequence length="683" mass="77341">MMSQHVVLDQVPLWLLMPLLHHDVRRVKTCPGPELNSDASVGRSITDCTIAGAAESGSQKPRHAVRAAASTLTSAQPFITASHCKGHTCAEDVPLTPFSTPCATPCSTPLPSTEVSSPGGRWIRPLGYAERFMTLSHDYGCMTTVYCLWLESRVPLDFDTVKLATVLMYRKMPNLRLYLDYRDGDYWWREMTREVVDVEEISTDDVEATVQRLVRRRYRMFEGPLWFTRFATVGGGDDLERDSNHNVKYKYVSIFGFHHNVSDGSTNMRFCQVFLNVLNDLAAGRTVDLRQEGIFPAPLQDRLGEQAGSRLFYLGIFLRRLYTIVLTFGLPVWNFITVYRMPRQLEAATHLLQLELDEVTTRKLLLRCKMEGVTLNSTFTAAANLALYVMVTAKNPHIGQTNMCSQQVVNMRRYWPEELRPNTLGCHISLLDLSFPTQLEDLDAFWEYARRVHNLLHYHLTETKRALKLQQMSRSLSLIIFFNAVLAKLGLPSGNDNHYTVTNMGNLSKTFSGSGSEVEVTRLLRTVSCHFMPTLCQHTLQTFRGRLCYSLDYYTQKLTRETAYHQPGAPGEPGVTVTSSPARQYLPFEEEVRLLPKKLLDQRRPMTAHPHSQSTSRRVARSRSLNERARANQPGQRVTKVYSVSAAKATRTKGRKQHASDHRHKDTSTIGTGEGLKEGDTAS</sequence>
<organism evidence="2 3">
    <name type="scientific">Portunus trituberculatus</name>
    <name type="common">Swimming crab</name>
    <name type="synonym">Neptunus trituberculatus</name>
    <dbReference type="NCBI Taxonomy" id="210409"/>
    <lineage>
        <taxon>Eukaryota</taxon>
        <taxon>Metazoa</taxon>
        <taxon>Ecdysozoa</taxon>
        <taxon>Arthropoda</taxon>
        <taxon>Crustacea</taxon>
        <taxon>Multicrustacea</taxon>
        <taxon>Malacostraca</taxon>
        <taxon>Eumalacostraca</taxon>
        <taxon>Eucarida</taxon>
        <taxon>Decapoda</taxon>
        <taxon>Pleocyemata</taxon>
        <taxon>Brachyura</taxon>
        <taxon>Eubrachyura</taxon>
        <taxon>Portunoidea</taxon>
        <taxon>Portunidae</taxon>
        <taxon>Portuninae</taxon>
        <taxon>Portunus</taxon>
    </lineage>
</organism>
<feature type="compositionally biased region" description="Basic and acidic residues" evidence="1">
    <location>
        <begin position="658"/>
        <end position="667"/>
    </location>
</feature>
<gene>
    <name evidence="2" type="ORF">E2C01_008065</name>
</gene>
<keyword evidence="3" id="KW-1185">Reference proteome</keyword>
<dbReference type="PANTHER" id="PTHR28037">
    <property type="entry name" value="ALCOHOL O-ACETYLTRANSFERASE 1-RELATED"/>
    <property type="match status" value="1"/>
</dbReference>
<evidence type="ECO:0000313" key="3">
    <source>
        <dbReference type="Proteomes" id="UP000324222"/>
    </source>
</evidence>
<dbReference type="Proteomes" id="UP000324222">
    <property type="component" value="Unassembled WGS sequence"/>
</dbReference>
<protein>
    <submittedName>
        <fullName evidence="2">Uncharacterized protein</fullName>
    </submittedName>
</protein>
<dbReference type="Gene3D" id="3.30.559.10">
    <property type="entry name" value="Chloramphenicol acetyltransferase-like domain"/>
    <property type="match status" value="1"/>
</dbReference>
<dbReference type="Gene3D" id="3.30.559.30">
    <property type="entry name" value="Nonribosomal peptide synthetase, condensation domain"/>
    <property type="match status" value="1"/>
</dbReference>
<dbReference type="SUPFAM" id="SSF52777">
    <property type="entry name" value="CoA-dependent acyltransferases"/>
    <property type="match status" value="2"/>
</dbReference>
<proteinExistence type="predicted"/>
<evidence type="ECO:0000313" key="2">
    <source>
        <dbReference type="EMBL" id="MPC15279.1"/>
    </source>
</evidence>